<evidence type="ECO:0000313" key="2">
    <source>
        <dbReference type="EMBL" id="OIN91550.1"/>
    </source>
</evidence>
<sequence length="98" mass="10481">MEFAAVMALGITLILLILGGFLAYAWGGGEGLAAYLVLFLLSQIGTMMMVIGAILALIFGTVQIRAGVGAYVMFVIVSTIIIMILLMPYTHVTFFPFS</sequence>
<protein>
    <submittedName>
        <fullName evidence="2">Uncharacterized protein</fullName>
    </submittedName>
</protein>
<feature type="transmembrane region" description="Helical" evidence="1">
    <location>
        <begin position="32"/>
        <end position="58"/>
    </location>
</feature>
<reference evidence="2 3" key="1">
    <citation type="journal article" date="2016" name="Environ. Microbiol.">
        <title>Genomic resolution of a cold subsurface aquifer community provides metabolic insights for novel microbes adapted to high CO concentrations.</title>
        <authorList>
            <person name="Probst A.J."/>
            <person name="Castelle C.J."/>
            <person name="Singh A."/>
            <person name="Brown C.T."/>
            <person name="Anantharaman K."/>
            <person name="Sharon I."/>
            <person name="Hug L.A."/>
            <person name="Burstein D."/>
            <person name="Emerson J.B."/>
            <person name="Thomas B.C."/>
            <person name="Banfield J.F."/>
        </authorList>
    </citation>
    <scope>NUCLEOTIDE SEQUENCE [LARGE SCALE GENOMIC DNA]</scope>
    <source>
        <strain evidence="2">CG1_02_44_10</strain>
    </source>
</reference>
<keyword evidence="1" id="KW-0472">Membrane</keyword>
<feature type="transmembrane region" description="Helical" evidence="1">
    <location>
        <begin position="70"/>
        <end position="89"/>
    </location>
</feature>
<organism evidence="2 3">
    <name type="scientific">Candidatus Collierbacteria bacterium CG1_02_44_10</name>
    <dbReference type="NCBI Taxonomy" id="1805087"/>
    <lineage>
        <taxon>Bacteria</taxon>
        <taxon>Candidatus Collieribacteriota</taxon>
    </lineage>
</organism>
<evidence type="ECO:0000256" key="1">
    <source>
        <dbReference type="SAM" id="Phobius"/>
    </source>
</evidence>
<accession>A0A1J4S037</accession>
<proteinExistence type="predicted"/>
<comment type="caution">
    <text evidence="2">The sequence shown here is derived from an EMBL/GenBank/DDBJ whole genome shotgun (WGS) entry which is preliminary data.</text>
</comment>
<evidence type="ECO:0000313" key="3">
    <source>
        <dbReference type="Proteomes" id="UP000182345"/>
    </source>
</evidence>
<dbReference type="AlphaFoldDB" id="A0A1J4S037"/>
<keyword evidence="1" id="KW-0812">Transmembrane</keyword>
<name>A0A1J4S037_9BACT</name>
<feature type="transmembrane region" description="Helical" evidence="1">
    <location>
        <begin position="7"/>
        <end position="26"/>
    </location>
</feature>
<dbReference type="Proteomes" id="UP000182345">
    <property type="component" value="Unassembled WGS sequence"/>
</dbReference>
<gene>
    <name evidence="2" type="ORF">AUJ42_01700</name>
</gene>
<dbReference type="EMBL" id="MNUK01000042">
    <property type="protein sequence ID" value="OIN91550.1"/>
    <property type="molecule type" value="Genomic_DNA"/>
</dbReference>
<keyword evidence="1" id="KW-1133">Transmembrane helix</keyword>